<organism evidence="11 12">
    <name type="scientific">Brassica carinata</name>
    <name type="common">Ethiopian mustard</name>
    <name type="synonym">Abyssinian cabbage</name>
    <dbReference type="NCBI Taxonomy" id="52824"/>
    <lineage>
        <taxon>Eukaryota</taxon>
        <taxon>Viridiplantae</taxon>
        <taxon>Streptophyta</taxon>
        <taxon>Embryophyta</taxon>
        <taxon>Tracheophyta</taxon>
        <taxon>Spermatophyta</taxon>
        <taxon>Magnoliopsida</taxon>
        <taxon>eudicotyledons</taxon>
        <taxon>Gunneridae</taxon>
        <taxon>Pentapetalae</taxon>
        <taxon>rosids</taxon>
        <taxon>malvids</taxon>
        <taxon>Brassicales</taxon>
        <taxon>Brassicaceae</taxon>
        <taxon>Brassiceae</taxon>
        <taxon>Brassica</taxon>
    </lineage>
</organism>
<dbReference type="Gene3D" id="2.40.70.10">
    <property type="entry name" value="Acid Proteases"/>
    <property type="match status" value="2"/>
</dbReference>
<keyword evidence="7" id="KW-1015">Disulfide bond</keyword>
<name>A0A8X7TFH4_BRACI</name>
<dbReference type="PROSITE" id="PS51767">
    <property type="entry name" value="PEPTIDASE_A1"/>
    <property type="match status" value="1"/>
</dbReference>
<dbReference type="GO" id="GO:0006508">
    <property type="term" value="P:proteolysis"/>
    <property type="evidence" value="ECO:0007669"/>
    <property type="project" value="UniProtKB-KW"/>
</dbReference>
<reference evidence="11 12" key="1">
    <citation type="submission" date="2020-02" db="EMBL/GenBank/DDBJ databases">
        <authorList>
            <person name="Ma Q."/>
            <person name="Huang Y."/>
            <person name="Song X."/>
            <person name="Pei D."/>
        </authorList>
    </citation>
    <scope>NUCLEOTIDE SEQUENCE [LARGE SCALE GENOMIC DNA]</scope>
    <source>
        <strain evidence="11">Sxm20200214</strain>
        <tissue evidence="11">Leaf</tissue>
    </source>
</reference>
<dbReference type="InterPro" id="IPR033121">
    <property type="entry name" value="PEPTIDASE_A1"/>
</dbReference>
<evidence type="ECO:0000256" key="1">
    <source>
        <dbReference type="ARBA" id="ARBA00007447"/>
    </source>
</evidence>
<keyword evidence="5" id="KW-0865">Zymogen</keyword>
<evidence type="ECO:0000256" key="2">
    <source>
        <dbReference type="ARBA" id="ARBA00022670"/>
    </source>
</evidence>
<keyword evidence="9" id="KW-0732">Signal</keyword>
<sequence>MFTLKSFFLIVIIICELQTSNTSVSLTIRKRKRSTNVGVVSLSNFKNVIFYGEVSVGTPPQHFNVVFDTGSSNFWIPSTLWSTKTTYPHQKFNVKASKTYFPVSGRKEYDIQYKLGALKGTLSQDNLMLGGIILEAQDFFVGSKPDYHFTTVKFDGILGLGLPSLKIAGTNTVLENLEKKNLISQRIFSIWLTSRKGKVTGDEVQNAGQIIFGGLDKRHFRGEHVYVPVLSRKGFWNISMSQISVNGRDIKACVPQCFAFVDAGNTDIYGPKEKIMKIYAELGVTSKDIACSKVRKLPAISFVIGGKSLFITRNNYAYVYIDARGAKRCAVRLLAGTDTWVLGLAFMQATHTVFDFQDLSNPKIGFAKAAP</sequence>
<evidence type="ECO:0000256" key="5">
    <source>
        <dbReference type="ARBA" id="ARBA00023145"/>
    </source>
</evidence>
<dbReference type="AlphaFoldDB" id="A0A8X7TFH4"/>
<feature type="active site" evidence="6">
    <location>
        <position position="68"/>
    </location>
</feature>
<evidence type="ECO:0000256" key="7">
    <source>
        <dbReference type="PIRSR" id="PIRSR601461-2"/>
    </source>
</evidence>
<gene>
    <name evidence="11" type="ORF">Bca52824_091456</name>
</gene>
<dbReference type="InterPro" id="IPR021109">
    <property type="entry name" value="Peptidase_aspartic_dom_sf"/>
</dbReference>
<dbReference type="FunFam" id="2.40.70.10:FF:000115">
    <property type="entry name" value="Lysosomal aspartic protease"/>
    <property type="match status" value="1"/>
</dbReference>
<evidence type="ECO:0000256" key="8">
    <source>
        <dbReference type="RuleBase" id="RU000454"/>
    </source>
</evidence>
<proteinExistence type="inferred from homology"/>
<dbReference type="EMBL" id="JAAMPC010001591">
    <property type="protein sequence ID" value="KAG2239759.1"/>
    <property type="molecule type" value="Genomic_DNA"/>
</dbReference>
<dbReference type="GO" id="GO:0004190">
    <property type="term" value="F:aspartic-type endopeptidase activity"/>
    <property type="evidence" value="ECO:0007669"/>
    <property type="project" value="UniProtKB-KW"/>
</dbReference>
<feature type="active site" evidence="6">
    <location>
        <position position="262"/>
    </location>
</feature>
<evidence type="ECO:0000256" key="6">
    <source>
        <dbReference type="PIRSR" id="PIRSR601461-1"/>
    </source>
</evidence>
<dbReference type="PROSITE" id="PS00141">
    <property type="entry name" value="ASP_PROTEASE"/>
    <property type="match status" value="1"/>
</dbReference>
<evidence type="ECO:0000256" key="4">
    <source>
        <dbReference type="ARBA" id="ARBA00022801"/>
    </source>
</evidence>
<keyword evidence="2 8" id="KW-0645">Protease</keyword>
<keyword evidence="4 8" id="KW-0378">Hydrolase</keyword>
<comment type="caution">
    <text evidence="11">The sequence shown here is derived from an EMBL/GenBank/DDBJ whole genome shotgun (WGS) entry which is preliminary data.</text>
</comment>
<dbReference type="Pfam" id="PF00026">
    <property type="entry name" value="Asp"/>
    <property type="match status" value="1"/>
</dbReference>
<feature type="domain" description="Peptidase A1" evidence="10">
    <location>
        <begin position="50"/>
        <end position="367"/>
    </location>
</feature>
<dbReference type="SUPFAM" id="SSF50630">
    <property type="entry name" value="Acid proteases"/>
    <property type="match status" value="1"/>
</dbReference>
<comment type="similarity">
    <text evidence="1 8">Belongs to the peptidase A1 family.</text>
</comment>
<evidence type="ECO:0000313" key="11">
    <source>
        <dbReference type="EMBL" id="KAG2239759.1"/>
    </source>
</evidence>
<dbReference type="InterPro" id="IPR001461">
    <property type="entry name" value="Aspartic_peptidase_A1"/>
</dbReference>
<dbReference type="OrthoDB" id="1026926at2759"/>
<dbReference type="PANTHER" id="PTHR47966">
    <property type="entry name" value="BETA-SITE APP-CLEAVING ENZYME, ISOFORM A-RELATED"/>
    <property type="match status" value="1"/>
</dbReference>
<evidence type="ECO:0000256" key="3">
    <source>
        <dbReference type="ARBA" id="ARBA00022750"/>
    </source>
</evidence>
<protein>
    <recommendedName>
        <fullName evidence="10">Peptidase A1 domain-containing protein</fullName>
    </recommendedName>
</protein>
<keyword evidence="3 8" id="KW-0064">Aspartyl protease</keyword>
<dbReference type="InterPro" id="IPR001969">
    <property type="entry name" value="Aspartic_peptidase_AS"/>
</dbReference>
<feature type="chain" id="PRO_5036460875" description="Peptidase A1 domain-containing protein" evidence="9">
    <location>
        <begin position="23"/>
        <end position="371"/>
    </location>
</feature>
<keyword evidence="12" id="KW-1185">Reference proteome</keyword>
<dbReference type="PANTHER" id="PTHR47966:SF84">
    <property type="entry name" value="EUKARYOTIC ASPARTYL PROTEASE FAMILY PROTEIN"/>
    <property type="match status" value="1"/>
</dbReference>
<evidence type="ECO:0000259" key="10">
    <source>
        <dbReference type="PROSITE" id="PS51767"/>
    </source>
</evidence>
<evidence type="ECO:0000313" key="12">
    <source>
        <dbReference type="Proteomes" id="UP000886595"/>
    </source>
</evidence>
<dbReference type="Proteomes" id="UP000886595">
    <property type="component" value="Unassembled WGS sequence"/>
</dbReference>
<feature type="disulfide bond" evidence="7">
    <location>
        <begin position="291"/>
        <end position="329"/>
    </location>
</feature>
<dbReference type="PRINTS" id="PR00792">
    <property type="entry name" value="PEPSIN"/>
</dbReference>
<evidence type="ECO:0000256" key="9">
    <source>
        <dbReference type="SAM" id="SignalP"/>
    </source>
</evidence>
<accession>A0A8X7TFH4</accession>
<feature type="signal peptide" evidence="9">
    <location>
        <begin position="1"/>
        <end position="22"/>
    </location>
</feature>